<sequence>MNNGGTNLALDVIPNNRDSSGLKLGCPLGVAGDEDRDGVYESNTGINAGLRVVLLSILGANGEVGDEYVGF</sequence>
<reference evidence="1" key="1">
    <citation type="submission" date="2020-05" db="EMBL/GenBank/DDBJ databases">
        <authorList>
            <person name="Chiriac C."/>
            <person name="Salcher M."/>
            <person name="Ghai R."/>
            <person name="Kavagutti S V."/>
        </authorList>
    </citation>
    <scope>NUCLEOTIDE SEQUENCE</scope>
</reference>
<evidence type="ECO:0000313" key="1">
    <source>
        <dbReference type="EMBL" id="CAB4788311.1"/>
    </source>
</evidence>
<accession>A0A6J6WSU1</accession>
<name>A0A6J6WSU1_9ZZZZ</name>
<dbReference type="EMBL" id="CAFAAH010000013">
    <property type="protein sequence ID" value="CAB4788311.1"/>
    <property type="molecule type" value="Genomic_DNA"/>
</dbReference>
<dbReference type="AlphaFoldDB" id="A0A6J6WSU1"/>
<organism evidence="1">
    <name type="scientific">freshwater metagenome</name>
    <dbReference type="NCBI Taxonomy" id="449393"/>
    <lineage>
        <taxon>unclassified sequences</taxon>
        <taxon>metagenomes</taxon>
        <taxon>ecological metagenomes</taxon>
    </lineage>
</organism>
<gene>
    <name evidence="1" type="ORF">UFOPK2996_00232</name>
</gene>
<protein>
    <submittedName>
        <fullName evidence="1">Unannotated protein</fullName>
    </submittedName>
</protein>
<proteinExistence type="predicted"/>